<evidence type="ECO:0000256" key="2">
    <source>
        <dbReference type="ARBA" id="ARBA00022475"/>
    </source>
</evidence>
<keyword evidence="8" id="KW-1185">Reference proteome</keyword>
<dbReference type="Proteomes" id="UP000078200">
    <property type="component" value="Unassembled WGS sequence"/>
</dbReference>
<organism evidence="7 8">
    <name type="scientific">Glossina austeni</name>
    <name type="common">Savannah tsetse fly</name>
    <dbReference type="NCBI Taxonomy" id="7395"/>
    <lineage>
        <taxon>Eukaryota</taxon>
        <taxon>Metazoa</taxon>
        <taxon>Ecdysozoa</taxon>
        <taxon>Arthropoda</taxon>
        <taxon>Hexapoda</taxon>
        <taxon>Insecta</taxon>
        <taxon>Pterygota</taxon>
        <taxon>Neoptera</taxon>
        <taxon>Endopterygota</taxon>
        <taxon>Diptera</taxon>
        <taxon>Brachycera</taxon>
        <taxon>Muscomorpha</taxon>
        <taxon>Hippoboscoidea</taxon>
        <taxon>Glossinidae</taxon>
        <taxon>Glossina</taxon>
    </lineage>
</organism>
<reference evidence="7" key="1">
    <citation type="submission" date="2020-05" db="UniProtKB">
        <authorList>
            <consortium name="EnsemblMetazoa"/>
        </authorList>
    </citation>
    <scope>IDENTIFICATION</scope>
    <source>
        <strain evidence="7">TTRI</strain>
    </source>
</reference>
<evidence type="ECO:0000256" key="5">
    <source>
        <dbReference type="ARBA" id="ARBA00023136"/>
    </source>
</evidence>
<dbReference type="EnsemblMetazoa" id="GAUT035726-RA">
    <property type="protein sequence ID" value="GAUT035726-PA"/>
    <property type="gene ID" value="GAUT035726"/>
</dbReference>
<dbReference type="Pfam" id="PF06638">
    <property type="entry name" value="Strabismus"/>
    <property type="match status" value="1"/>
</dbReference>
<comment type="similarity">
    <text evidence="6">Belongs to the Vang family.</text>
</comment>
<keyword evidence="2" id="KW-1003">Cell membrane</keyword>
<dbReference type="GO" id="GO:0005886">
    <property type="term" value="C:plasma membrane"/>
    <property type="evidence" value="ECO:0007669"/>
    <property type="project" value="UniProtKB-SubCell"/>
</dbReference>
<dbReference type="InterPro" id="IPR009539">
    <property type="entry name" value="VANGL"/>
</dbReference>
<evidence type="ECO:0000256" key="1">
    <source>
        <dbReference type="ARBA" id="ARBA00004651"/>
    </source>
</evidence>
<evidence type="ECO:0000313" key="7">
    <source>
        <dbReference type="EnsemblMetazoa" id="GAUT035726-PA"/>
    </source>
</evidence>
<sequence length="71" mass="8328">MDFKGLLIRVLSYLERCYGGLAMYVTGGDADYKFLADYATYLMDILLFIHYKTVLLLELPHNHPMYYVKLI</sequence>
<evidence type="ECO:0000256" key="6">
    <source>
        <dbReference type="ARBA" id="ARBA00025718"/>
    </source>
</evidence>
<dbReference type="STRING" id="7395.A0A1A9VFM9"/>
<proteinExistence type="inferred from homology"/>
<name>A0A1A9VFM9_GLOAU</name>
<comment type="subcellular location">
    <subcellularLocation>
        <location evidence="1">Cell membrane</location>
        <topology evidence="1">Multi-pass membrane protein</topology>
    </subcellularLocation>
</comment>
<protein>
    <submittedName>
        <fullName evidence="7">Uncharacterized protein</fullName>
    </submittedName>
</protein>
<keyword evidence="5" id="KW-0472">Membrane</keyword>
<dbReference type="VEuPathDB" id="VectorBase:GAUT035726"/>
<dbReference type="AlphaFoldDB" id="A0A1A9VFM9"/>
<evidence type="ECO:0000256" key="3">
    <source>
        <dbReference type="ARBA" id="ARBA00022692"/>
    </source>
</evidence>
<keyword evidence="4" id="KW-1133">Transmembrane helix</keyword>
<keyword evidence="3" id="KW-0812">Transmembrane</keyword>
<accession>A0A1A9VFM9</accession>
<evidence type="ECO:0000313" key="8">
    <source>
        <dbReference type="Proteomes" id="UP000078200"/>
    </source>
</evidence>
<evidence type="ECO:0000256" key="4">
    <source>
        <dbReference type="ARBA" id="ARBA00022989"/>
    </source>
</evidence>